<name>A0AA44XNL9_ACIBA</name>
<organism evidence="1 2">
    <name type="scientific">Acinetobacter baumannii</name>
    <dbReference type="NCBI Taxonomy" id="470"/>
    <lineage>
        <taxon>Bacteria</taxon>
        <taxon>Pseudomonadati</taxon>
        <taxon>Pseudomonadota</taxon>
        <taxon>Gammaproteobacteria</taxon>
        <taxon>Moraxellales</taxon>
        <taxon>Moraxellaceae</taxon>
        <taxon>Acinetobacter</taxon>
        <taxon>Acinetobacter calcoaceticus/baumannii complex</taxon>
    </lineage>
</organism>
<evidence type="ECO:0000313" key="1">
    <source>
        <dbReference type="EMBL" id="PQL81975.1"/>
    </source>
</evidence>
<gene>
    <name evidence="1" type="ORF">CV954_013980</name>
</gene>
<dbReference type="Proteomes" id="UP000233757">
    <property type="component" value="Unassembled WGS sequence"/>
</dbReference>
<accession>A0AA44XNL9</accession>
<reference evidence="1 2" key="1">
    <citation type="submission" date="2018-02" db="EMBL/GenBank/DDBJ databases">
        <title>Acinetobacter baumanii whole genome sequence.</title>
        <authorList>
            <person name="Qasim Z.J."/>
        </authorList>
    </citation>
    <scope>NUCLEOTIDE SEQUENCE [LARGE SCALE GENOMIC DNA]</scope>
    <source>
        <strain evidence="1 2">ZQ8</strain>
    </source>
</reference>
<sequence>MEFYKYQKTYASKTPHEIEQIKFLGGHIPDPPEYSYAAESILSAFSTICRSRRYEQGIPLSLDQHAINVYAEHNDLPVTDHIFNDCIFALDNLFLDETHKKQKAETKKWKH</sequence>
<comment type="caution">
    <text evidence="1">The sequence shown here is derived from an EMBL/GenBank/DDBJ whole genome shotgun (WGS) entry which is preliminary data.</text>
</comment>
<proteinExistence type="predicted"/>
<dbReference type="AlphaFoldDB" id="A0AA44XNL9"/>
<dbReference type="EMBL" id="PHJU02000031">
    <property type="protein sequence ID" value="PQL81975.1"/>
    <property type="molecule type" value="Genomic_DNA"/>
</dbReference>
<protein>
    <submittedName>
        <fullName evidence="1">Uncharacterized protein</fullName>
    </submittedName>
</protein>
<evidence type="ECO:0000313" key="2">
    <source>
        <dbReference type="Proteomes" id="UP000233757"/>
    </source>
</evidence>